<evidence type="ECO:0000256" key="3">
    <source>
        <dbReference type="ARBA" id="ARBA00022741"/>
    </source>
</evidence>
<dbReference type="PROSITE" id="PS00211">
    <property type="entry name" value="ABC_TRANSPORTER_1"/>
    <property type="match status" value="1"/>
</dbReference>
<proteinExistence type="inferred from homology"/>
<feature type="domain" description="ABC transporter" evidence="5">
    <location>
        <begin position="14"/>
        <end position="245"/>
    </location>
</feature>
<evidence type="ECO:0000256" key="2">
    <source>
        <dbReference type="ARBA" id="ARBA00022448"/>
    </source>
</evidence>
<organism evidence="6">
    <name type="scientific">Thermogemmatispora argillosa</name>
    <dbReference type="NCBI Taxonomy" id="2045280"/>
    <lineage>
        <taxon>Bacteria</taxon>
        <taxon>Bacillati</taxon>
        <taxon>Chloroflexota</taxon>
        <taxon>Ktedonobacteria</taxon>
        <taxon>Thermogemmatisporales</taxon>
        <taxon>Thermogemmatisporaceae</taxon>
        <taxon>Thermogemmatispora</taxon>
    </lineage>
</organism>
<comment type="similarity">
    <text evidence="1">Belongs to the ABC transporter superfamily.</text>
</comment>
<keyword evidence="4 6" id="KW-0067">ATP-binding</keyword>
<keyword evidence="3" id="KW-0547">Nucleotide-binding</keyword>
<keyword evidence="2" id="KW-0813">Transport</keyword>
<dbReference type="SMART" id="SM00382">
    <property type="entry name" value="AAA"/>
    <property type="match status" value="1"/>
</dbReference>
<dbReference type="InterPro" id="IPR017871">
    <property type="entry name" value="ABC_transporter-like_CS"/>
</dbReference>
<dbReference type="SUPFAM" id="SSF52540">
    <property type="entry name" value="P-loop containing nucleoside triphosphate hydrolases"/>
    <property type="match status" value="1"/>
</dbReference>
<dbReference type="PANTHER" id="PTHR43335:SF4">
    <property type="entry name" value="ABC TRANSPORTER, ATP-BINDING PROTEIN"/>
    <property type="match status" value="1"/>
</dbReference>
<dbReference type="InterPro" id="IPR003439">
    <property type="entry name" value="ABC_transporter-like_ATP-bd"/>
</dbReference>
<evidence type="ECO:0000256" key="4">
    <source>
        <dbReference type="ARBA" id="ARBA00022840"/>
    </source>
</evidence>
<accession>A0A455T6I7</accession>
<reference evidence="6" key="1">
    <citation type="submission" date="2018-12" db="EMBL/GenBank/DDBJ databases">
        <title>Novel natural products biosynthetic potential of the class Ktedonobacteria.</title>
        <authorList>
            <person name="Zheng Y."/>
            <person name="Saitou A."/>
            <person name="Wang C.M."/>
            <person name="Toyoda A."/>
            <person name="Minakuchi Y."/>
            <person name="Sekiguchi Y."/>
            <person name="Ueda K."/>
            <person name="Takano H."/>
            <person name="Sakai Y."/>
            <person name="Yokota A."/>
            <person name="Yabe S."/>
        </authorList>
    </citation>
    <scope>NUCLEOTIDE SEQUENCE</scope>
    <source>
        <strain evidence="6">A3-2</strain>
    </source>
</reference>
<dbReference type="AlphaFoldDB" id="A0A455T6I7"/>
<dbReference type="GO" id="GO:0005524">
    <property type="term" value="F:ATP binding"/>
    <property type="evidence" value="ECO:0007669"/>
    <property type="project" value="UniProtKB-KW"/>
</dbReference>
<dbReference type="Pfam" id="PF00005">
    <property type="entry name" value="ABC_tran"/>
    <property type="match status" value="1"/>
</dbReference>
<protein>
    <submittedName>
        <fullName evidence="6">ABC transporter ATP-binding protein</fullName>
    </submittedName>
</protein>
<dbReference type="Gene3D" id="3.40.50.300">
    <property type="entry name" value="P-loop containing nucleotide triphosphate hydrolases"/>
    <property type="match status" value="1"/>
</dbReference>
<evidence type="ECO:0000259" key="5">
    <source>
        <dbReference type="PROSITE" id="PS50893"/>
    </source>
</evidence>
<gene>
    <name evidence="6" type="ORF">KTA_15530</name>
</gene>
<dbReference type="CDD" id="cd03268">
    <property type="entry name" value="ABC_BcrA_bacitracin_resist"/>
    <property type="match status" value="1"/>
</dbReference>
<evidence type="ECO:0000256" key="1">
    <source>
        <dbReference type="ARBA" id="ARBA00005417"/>
    </source>
</evidence>
<dbReference type="EMBL" id="AP019377">
    <property type="protein sequence ID" value="BBH93354.1"/>
    <property type="molecule type" value="Genomic_DNA"/>
</dbReference>
<dbReference type="PROSITE" id="PS50893">
    <property type="entry name" value="ABC_TRANSPORTER_2"/>
    <property type="match status" value="1"/>
</dbReference>
<sequence>MNNIILPGEDDTIISTSRLTKAFGNLVAVNDLNLRVMRGDVFGFLGPNGSGKTTTIRMLLGLIRPTAGHAFIFGMDIQYQLPAILRRIGAVVEMPVFYPYLSGRDNLRVVAAASDMARHPLNDKRIEEVLELVELRAYAGLAYHKYSLGMKQRLGIAAALLTDPELILLDEPTNGLDPVGMLEIRRLITHLAQQGKTIFLSSHILHEVQQVCNRVAILHRGNLIKQGDVADLLRQSEYILIRMNSAQEADAALQVLQEARERGATWIRSIVGLRDGANEQPARAGAAREQDPTVLRVEAPAVRSAEINALLARHDLFAAELHPYQGSLEEAFLELTATAQLPGASAVSGFSAPASLGKTTLGEGRRQ</sequence>
<dbReference type="InterPro" id="IPR003593">
    <property type="entry name" value="AAA+_ATPase"/>
</dbReference>
<dbReference type="InterPro" id="IPR027417">
    <property type="entry name" value="P-loop_NTPase"/>
</dbReference>
<evidence type="ECO:0000313" key="6">
    <source>
        <dbReference type="EMBL" id="BBH93354.1"/>
    </source>
</evidence>
<dbReference type="GO" id="GO:0016887">
    <property type="term" value="F:ATP hydrolysis activity"/>
    <property type="evidence" value="ECO:0007669"/>
    <property type="project" value="InterPro"/>
</dbReference>
<dbReference type="PANTHER" id="PTHR43335">
    <property type="entry name" value="ABC TRANSPORTER, ATP-BINDING PROTEIN"/>
    <property type="match status" value="1"/>
</dbReference>
<name>A0A455T6I7_9CHLR</name>